<proteinExistence type="predicted"/>
<feature type="region of interest" description="Disordered" evidence="1">
    <location>
        <begin position="232"/>
        <end position="264"/>
    </location>
</feature>
<dbReference type="Proteomes" id="UP000483286">
    <property type="component" value="Unassembled WGS sequence"/>
</dbReference>
<protein>
    <submittedName>
        <fullName evidence="2">Uncharacterized protein</fullName>
    </submittedName>
</protein>
<evidence type="ECO:0000313" key="3">
    <source>
        <dbReference type="Proteomes" id="UP000483286"/>
    </source>
</evidence>
<sequence>MEHDVSPSSLGSAQLPDLAPPLAALPSSPLARLLNSLAVRPGLARGLSDGLIVLTVCLGGLGALIGFQKLSSVQRPPLAGMAELRAQLLALPPEPDTTQDTTVSVSSPGVSLLVSSGTINRSPDRVKVSTPRAEPRPKTAVQVNQASVRAATPNTPLARPMTGEARTVILRLTRVAGFIIPEAVLERPTGTTDVARMMATVGRTVPARTLLALQNAPSDPQVIANLTQQLRSPMPPVTAPPPVQERPAAAAAPRPTPQPSVSKVPESAANLVQVPQKIPTVILSTASATPTQLEVILNDPLPVNWLQAMTEQAVTPLTPRN</sequence>
<dbReference type="EMBL" id="WQLB01000016">
    <property type="protein sequence ID" value="MVN87568.1"/>
    <property type="molecule type" value="Genomic_DNA"/>
</dbReference>
<evidence type="ECO:0000256" key="1">
    <source>
        <dbReference type="SAM" id="MobiDB-lite"/>
    </source>
</evidence>
<reference evidence="2 3" key="1">
    <citation type="submission" date="2019-12" db="EMBL/GenBank/DDBJ databases">
        <title>Deinococcus sp. HMF7620 Genome sequencing and assembly.</title>
        <authorList>
            <person name="Kang H."/>
            <person name="Kim H."/>
            <person name="Joh K."/>
        </authorList>
    </citation>
    <scope>NUCLEOTIDE SEQUENCE [LARGE SCALE GENOMIC DNA]</scope>
    <source>
        <strain evidence="2 3">HMF7620</strain>
    </source>
</reference>
<dbReference type="AlphaFoldDB" id="A0A7C9HZ89"/>
<dbReference type="RefSeq" id="WP_157459624.1">
    <property type="nucleotide sequence ID" value="NZ_WQLB01000016.1"/>
</dbReference>
<gene>
    <name evidence="2" type="ORF">GO986_12405</name>
</gene>
<organism evidence="2 3">
    <name type="scientific">Deinococcus arboris</name>
    <dbReference type="NCBI Taxonomy" id="2682977"/>
    <lineage>
        <taxon>Bacteria</taxon>
        <taxon>Thermotogati</taxon>
        <taxon>Deinococcota</taxon>
        <taxon>Deinococci</taxon>
        <taxon>Deinococcales</taxon>
        <taxon>Deinococcaceae</taxon>
        <taxon>Deinococcus</taxon>
    </lineage>
</organism>
<accession>A0A7C9HZ89</accession>
<evidence type="ECO:0000313" key="2">
    <source>
        <dbReference type="EMBL" id="MVN87568.1"/>
    </source>
</evidence>
<feature type="compositionally biased region" description="Pro residues" evidence="1">
    <location>
        <begin position="233"/>
        <end position="244"/>
    </location>
</feature>
<keyword evidence="3" id="KW-1185">Reference proteome</keyword>
<name>A0A7C9HZ89_9DEIO</name>
<comment type="caution">
    <text evidence="2">The sequence shown here is derived from an EMBL/GenBank/DDBJ whole genome shotgun (WGS) entry which is preliminary data.</text>
</comment>